<feature type="compositionally biased region" description="Polar residues" evidence="1">
    <location>
        <begin position="117"/>
        <end position="126"/>
    </location>
</feature>
<organism evidence="2 3">
    <name type="scientific">Fusarium oxysporum</name>
    <name type="common">Fusarium vascular wilt</name>
    <dbReference type="NCBI Taxonomy" id="5507"/>
    <lineage>
        <taxon>Eukaryota</taxon>
        <taxon>Fungi</taxon>
        <taxon>Dikarya</taxon>
        <taxon>Ascomycota</taxon>
        <taxon>Pezizomycotina</taxon>
        <taxon>Sordariomycetes</taxon>
        <taxon>Hypocreomycetidae</taxon>
        <taxon>Hypocreales</taxon>
        <taxon>Nectriaceae</taxon>
        <taxon>Fusarium</taxon>
        <taxon>Fusarium oxysporum species complex</taxon>
    </lineage>
</organism>
<gene>
    <name evidence="2" type="ORF">BFJ68_g18032</name>
</gene>
<sequence>MPQTTAYMIAPSPRSIESYSADLLQAAPSLLSSGVLGTSSLRTNIGTGEASGSGPISDGGTSFFDFTQPFQPLEMSGLPNRSNRSDNDSSFGQYIQASSSPSHPREAPFLAFPPPEVSNSHQNVPGPSSFRSSSTSEAASAPIFNPPASTSLLWNVRAAKSADELAAEQFIRQLVLVQLSDGRFSFSDDHSVKTTMGLPFLCLVTSMRSKLSYLDPVVTIAIVALLEEQFQCCQDLWALMVRKAADYITGCNLGTILEELQQKARQGVRSMGSVLKDVQDSMVVIDTSTELLSAPNS</sequence>
<comment type="caution">
    <text evidence="2">The sequence shown here is derived from an EMBL/GenBank/DDBJ whole genome shotgun (WGS) entry which is preliminary data.</text>
</comment>
<dbReference type="AlphaFoldDB" id="A0A420N868"/>
<reference evidence="2 3" key="1">
    <citation type="journal article" date="2018" name="Sci. Rep.">
        <title>Characterisation of pathogen-specific regions and novel effector candidates in Fusarium oxysporum f. sp. cepae.</title>
        <authorList>
            <person name="Armitage A.D."/>
            <person name="Taylor A."/>
            <person name="Sobczyk M.K."/>
            <person name="Baxter L."/>
            <person name="Greenfield B.P."/>
            <person name="Bates H.J."/>
            <person name="Wilson F."/>
            <person name="Jackson A.C."/>
            <person name="Ott S."/>
            <person name="Harrison R.J."/>
            <person name="Clarkson J.P."/>
        </authorList>
    </citation>
    <scope>NUCLEOTIDE SEQUENCE [LARGE SCALE GENOMIC DNA]</scope>
    <source>
        <strain evidence="2 3">Fo_A28</strain>
    </source>
</reference>
<feature type="compositionally biased region" description="Polar residues" evidence="1">
    <location>
        <begin position="91"/>
        <end position="102"/>
    </location>
</feature>
<dbReference type="VEuPathDB" id="FungiDB:HZS61_011414"/>
<dbReference type="Proteomes" id="UP000285860">
    <property type="component" value="Unassembled WGS sequence"/>
</dbReference>
<accession>A0A420N868</accession>
<evidence type="ECO:0000256" key="1">
    <source>
        <dbReference type="SAM" id="MobiDB-lite"/>
    </source>
</evidence>
<evidence type="ECO:0000313" key="3">
    <source>
        <dbReference type="Proteomes" id="UP000285860"/>
    </source>
</evidence>
<protein>
    <submittedName>
        <fullName evidence="2">Uncharacterized protein</fullName>
    </submittedName>
</protein>
<proteinExistence type="predicted"/>
<name>A0A420N868_FUSOX</name>
<dbReference type="EMBL" id="MRCY01000955">
    <property type="protein sequence ID" value="RKK76446.1"/>
    <property type="molecule type" value="Genomic_DNA"/>
</dbReference>
<feature type="region of interest" description="Disordered" evidence="1">
    <location>
        <begin position="74"/>
        <end position="135"/>
    </location>
</feature>
<evidence type="ECO:0000313" key="2">
    <source>
        <dbReference type="EMBL" id="RKK76446.1"/>
    </source>
</evidence>